<dbReference type="PANTHER" id="PTHR39608:SF2">
    <property type="entry name" value="MARVEL DOMAIN-CONTAINING PROTEIN"/>
    <property type="match status" value="1"/>
</dbReference>
<evidence type="ECO:0000256" key="1">
    <source>
        <dbReference type="ARBA" id="ARBA00004141"/>
    </source>
</evidence>
<dbReference type="InterPro" id="IPR008253">
    <property type="entry name" value="Marvel"/>
</dbReference>
<dbReference type="Pfam" id="PF01284">
    <property type="entry name" value="MARVEL"/>
    <property type="match status" value="1"/>
</dbReference>
<dbReference type="AlphaFoldDB" id="A0A8J8VXS4"/>
<feature type="transmembrane region" description="Helical" evidence="5">
    <location>
        <begin position="41"/>
        <end position="64"/>
    </location>
</feature>
<gene>
    <name evidence="7" type="ORF">PECM_000681</name>
</gene>
<evidence type="ECO:0000259" key="6">
    <source>
        <dbReference type="Pfam" id="PF01284"/>
    </source>
</evidence>
<keyword evidence="2 5" id="KW-0812">Transmembrane</keyword>
<feature type="transmembrane region" description="Helical" evidence="5">
    <location>
        <begin position="12"/>
        <end position="35"/>
    </location>
</feature>
<name>A0A8J8VXS4_9EURO</name>
<proteinExistence type="predicted"/>
<dbReference type="Proteomes" id="UP000631181">
    <property type="component" value="Unassembled WGS sequence"/>
</dbReference>
<evidence type="ECO:0000313" key="7">
    <source>
        <dbReference type="EMBL" id="KAF7713692.1"/>
    </source>
</evidence>
<organism evidence="7 8">
    <name type="scientific">Penicillium ucsense</name>
    <dbReference type="NCBI Taxonomy" id="2839758"/>
    <lineage>
        <taxon>Eukaryota</taxon>
        <taxon>Fungi</taxon>
        <taxon>Dikarya</taxon>
        <taxon>Ascomycota</taxon>
        <taxon>Pezizomycotina</taxon>
        <taxon>Eurotiomycetes</taxon>
        <taxon>Eurotiomycetidae</taxon>
        <taxon>Eurotiales</taxon>
        <taxon>Aspergillaceae</taxon>
        <taxon>Penicillium</taxon>
    </lineage>
</organism>
<feature type="transmembrane region" description="Helical" evidence="5">
    <location>
        <begin position="76"/>
        <end position="98"/>
    </location>
</feature>
<protein>
    <recommendedName>
        <fullName evidence="6">MARVEL domain-containing protein</fullName>
    </recommendedName>
</protein>
<keyword evidence="3 5" id="KW-1133">Transmembrane helix</keyword>
<accession>A0A8J8VXS4</accession>
<keyword evidence="8" id="KW-1185">Reference proteome</keyword>
<dbReference type="PANTHER" id="PTHR39608">
    <property type="entry name" value="INTEGRAL MEMBRANE PROTEIN (AFU_ORTHOLOGUE AFUA_5G08640)"/>
    <property type="match status" value="1"/>
</dbReference>
<dbReference type="GO" id="GO:0016020">
    <property type="term" value="C:membrane"/>
    <property type="evidence" value="ECO:0007669"/>
    <property type="project" value="UniProtKB-SubCell"/>
</dbReference>
<comment type="caution">
    <text evidence="7">The sequence shown here is derived from an EMBL/GenBank/DDBJ whole genome shotgun (WGS) entry which is preliminary data.</text>
</comment>
<feature type="domain" description="MARVEL" evidence="6">
    <location>
        <begin position="14"/>
        <end position="132"/>
    </location>
</feature>
<comment type="subcellular location">
    <subcellularLocation>
        <location evidence="1">Membrane</location>
        <topology evidence="1">Multi-pass membrane protein</topology>
    </subcellularLocation>
</comment>
<keyword evidence="4 5" id="KW-0472">Membrane</keyword>
<evidence type="ECO:0000256" key="5">
    <source>
        <dbReference type="SAM" id="Phobius"/>
    </source>
</evidence>
<dbReference type="EMBL" id="WIWV01000109">
    <property type="protein sequence ID" value="KAF7713692.1"/>
    <property type="molecule type" value="Genomic_DNA"/>
</dbReference>
<evidence type="ECO:0000256" key="4">
    <source>
        <dbReference type="ARBA" id="ARBA00023136"/>
    </source>
</evidence>
<sequence>MYTFHSHPVGIIALIAHCVQCASAFIVLGITAWAVRGTKNLTVIFTLVISVLTPVFFALSTGVSCLGRRRTRPLPLFLTDLVLSYLWLTAFIFLAQNFNQESCKVSRWNREIVCSRQYAAEAFSFIAFFVSFLCLLLEFLYAQYYNPEDYNPPTSMEQTRARNNLQGNLETAGVI</sequence>
<evidence type="ECO:0000256" key="2">
    <source>
        <dbReference type="ARBA" id="ARBA00022692"/>
    </source>
</evidence>
<evidence type="ECO:0000256" key="3">
    <source>
        <dbReference type="ARBA" id="ARBA00022989"/>
    </source>
</evidence>
<reference evidence="7" key="1">
    <citation type="journal article" date="2020" name="Front. Microbiol.">
        <title>Gene regulatory networks of Penicillium echinulatum 2HH and Penicillium oxalicum 114-2 inferred by a computational biology approach.</title>
        <authorList>
            <person name="Lenz A.R."/>
            <person name="Galan-Vasquez E."/>
            <person name="Balbinot E."/>
            <person name="De Abreu F.P."/>
            <person name="De Oliveira N.S."/>
            <person name="Da Rosa L.O."/>
            <person name="De Avila E Silva S."/>
            <person name="Camassola M."/>
            <person name="Dillon A.J.P."/>
            <person name="Perez-Rueda E."/>
        </authorList>
    </citation>
    <scope>NUCLEOTIDE SEQUENCE</scope>
    <source>
        <strain evidence="7">S1M29</strain>
    </source>
</reference>
<feature type="transmembrane region" description="Helical" evidence="5">
    <location>
        <begin position="118"/>
        <end position="141"/>
    </location>
</feature>
<evidence type="ECO:0000313" key="8">
    <source>
        <dbReference type="Proteomes" id="UP000631181"/>
    </source>
</evidence>
<dbReference type="OrthoDB" id="20872at2759"/>